<dbReference type="SUPFAM" id="SSF53300">
    <property type="entry name" value="vWA-like"/>
    <property type="match status" value="1"/>
</dbReference>
<sequence>MRVLLAPLCLAAMAAGCEHEHLPPAFERFYVVDDQMALAERAAIVGAIQDQYANRAAPGEPIQVVVSDDLRHRCVFSIIVPEKARGNSRLRDPKAKREFGRLVQWMRSEGTGDPGQLGLGGLPATVNSLKLSALPNRIVIAKGDPVYDEPGTGAGWSFRKGVIANDACHSSEAFPLNVDPFNEPAEINFWLPETVGVSPDHERAVMRFWALWARGHNAELRRATPELTSALDFSVAAFSEVRRDEKERKPGMRVVTRLTEQEPKPEPVAEQVTVTATRTTPKTFTPPPPPRGTREGDLWELGRECVGNVLVVDHSPSMVGDIGPDGKLEVIPERQAGFNDLRAKLCVLIRDIPCQWINVAVFSGMPGQERADTASPEMLAATDENRTRLMDWLGKQQLGMGSAMLPAIERALSWENVDVITLVADGQPSGIGEQEAILARLQEVRRVRPLRVNVIAVGNLEKSRELRERLAFPGLEFLQRVADSTGGVLVRW</sequence>
<evidence type="ECO:0000313" key="2">
    <source>
        <dbReference type="Proteomes" id="UP000316426"/>
    </source>
</evidence>
<dbReference type="AlphaFoldDB" id="A0A518K270"/>
<dbReference type="Proteomes" id="UP000316426">
    <property type="component" value="Chromosome"/>
</dbReference>
<name>A0A518K270_9BACT</name>
<gene>
    <name evidence="1" type="ORF">Spa11_00410</name>
</gene>
<accession>A0A518K270</accession>
<dbReference type="KEGG" id="bmei:Spa11_00410"/>
<protein>
    <recommendedName>
        <fullName evidence="3">VWFA domain-containing protein</fullName>
    </recommendedName>
</protein>
<keyword evidence="2" id="KW-1185">Reference proteome</keyword>
<proteinExistence type="predicted"/>
<dbReference type="InterPro" id="IPR036465">
    <property type="entry name" value="vWFA_dom_sf"/>
</dbReference>
<dbReference type="EMBL" id="CP036349">
    <property type="protein sequence ID" value="QDV71872.1"/>
    <property type="molecule type" value="Genomic_DNA"/>
</dbReference>
<organism evidence="1 2">
    <name type="scientific">Botrimarina mediterranea</name>
    <dbReference type="NCBI Taxonomy" id="2528022"/>
    <lineage>
        <taxon>Bacteria</taxon>
        <taxon>Pseudomonadati</taxon>
        <taxon>Planctomycetota</taxon>
        <taxon>Planctomycetia</taxon>
        <taxon>Pirellulales</taxon>
        <taxon>Lacipirellulaceae</taxon>
        <taxon>Botrimarina</taxon>
    </lineage>
</organism>
<evidence type="ECO:0000313" key="1">
    <source>
        <dbReference type="EMBL" id="QDV71872.1"/>
    </source>
</evidence>
<dbReference type="PROSITE" id="PS51257">
    <property type="entry name" value="PROKAR_LIPOPROTEIN"/>
    <property type="match status" value="1"/>
</dbReference>
<evidence type="ECO:0008006" key="3">
    <source>
        <dbReference type="Google" id="ProtNLM"/>
    </source>
</evidence>
<reference evidence="1 2" key="1">
    <citation type="submission" date="2019-02" db="EMBL/GenBank/DDBJ databases">
        <title>Deep-cultivation of Planctomycetes and their phenomic and genomic characterization uncovers novel biology.</title>
        <authorList>
            <person name="Wiegand S."/>
            <person name="Jogler M."/>
            <person name="Boedeker C."/>
            <person name="Pinto D."/>
            <person name="Vollmers J."/>
            <person name="Rivas-Marin E."/>
            <person name="Kohn T."/>
            <person name="Peeters S.H."/>
            <person name="Heuer A."/>
            <person name="Rast P."/>
            <person name="Oberbeckmann S."/>
            <person name="Bunk B."/>
            <person name="Jeske O."/>
            <person name="Meyerdierks A."/>
            <person name="Storesund J.E."/>
            <person name="Kallscheuer N."/>
            <person name="Luecker S."/>
            <person name="Lage O.M."/>
            <person name="Pohl T."/>
            <person name="Merkel B.J."/>
            <person name="Hornburger P."/>
            <person name="Mueller R.-W."/>
            <person name="Bruemmer F."/>
            <person name="Labrenz M."/>
            <person name="Spormann A.M."/>
            <person name="Op den Camp H."/>
            <person name="Overmann J."/>
            <person name="Amann R."/>
            <person name="Jetten M.S.M."/>
            <person name="Mascher T."/>
            <person name="Medema M.H."/>
            <person name="Devos D.P."/>
            <person name="Kaster A.-K."/>
            <person name="Ovreas L."/>
            <person name="Rohde M."/>
            <person name="Galperin M.Y."/>
            <person name="Jogler C."/>
        </authorList>
    </citation>
    <scope>NUCLEOTIDE SEQUENCE [LARGE SCALE GENOMIC DNA]</scope>
    <source>
        <strain evidence="1 2">Spa11</strain>
    </source>
</reference>
<dbReference type="RefSeq" id="WP_145105155.1">
    <property type="nucleotide sequence ID" value="NZ_CP036349.1"/>
</dbReference>
<dbReference type="Gene3D" id="3.40.50.410">
    <property type="entry name" value="von Willebrand factor, type A domain"/>
    <property type="match status" value="1"/>
</dbReference>